<dbReference type="SUPFAM" id="SSF51261">
    <property type="entry name" value="Duplicated hybrid motif"/>
    <property type="match status" value="1"/>
</dbReference>
<dbReference type="InterPro" id="IPR050570">
    <property type="entry name" value="Cell_wall_metabolism_enzyme"/>
</dbReference>
<evidence type="ECO:0000313" key="3">
    <source>
        <dbReference type="EMBL" id="TXD87261.1"/>
    </source>
</evidence>
<dbReference type="PANTHER" id="PTHR21666">
    <property type="entry name" value="PEPTIDASE-RELATED"/>
    <property type="match status" value="1"/>
</dbReference>
<dbReference type="Gene3D" id="2.30.30.40">
    <property type="entry name" value="SH3 Domains"/>
    <property type="match status" value="1"/>
</dbReference>
<comment type="caution">
    <text evidence="3">The sequence shown here is derived from an EMBL/GenBank/DDBJ whole genome shotgun (WGS) entry which is preliminary data.</text>
</comment>
<evidence type="ECO:0000313" key="4">
    <source>
        <dbReference type="Proteomes" id="UP000321578"/>
    </source>
</evidence>
<reference evidence="3 4" key="1">
    <citation type="submission" date="2019-08" db="EMBL/GenBank/DDBJ databases">
        <title>Genomes of Subsaximicrobium wynnwilliamsii strains.</title>
        <authorList>
            <person name="Bowman J.P."/>
        </authorList>
    </citation>
    <scope>NUCLEOTIDE SEQUENCE [LARGE SCALE GENOMIC DNA]</scope>
    <source>
        <strain evidence="3 4">2-80-2</strain>
    </source>
</reference>
<dbReference type="OrthoDB" id="9810477at2"/>
<dbReference type="Pfam" id="PF01551">
    <property type="entry name" value="Peptidase_M23"/>
    <property type="match status" value="1"/>
</dbReference>
<name>A0A5C6ZER4_9FLAO</name>
<accession>A0A5C6ZER4</accession>
<dbReference type="Proteomes" id="UP000321578">
    <property type="component" value="Unassembled WGS sequence"/>
</dbReference>
<keyword evidence="1" id="KW-0732">Signal</keyword>
<dbReference type="EMBL" id="VORO01000027">
    <property type="protein sequence ID" value="TXD87261.1"/>
    <property type="molecule type" value="Genomic_DNA"/>
</dbReference>
<protein>
    <submittedName>
        <fullName evidence="3">M23 family metallopeptidase</fullName>
    </submittedName>
</protein>
<dbReference type="GO" id="GO:0004222">
    <property type="term" value="F:metalloendopeptidase activity"/>
    <property type="evidence" value="ECO:0007669"/>
    <property type="project" value="TreeGrafter"/>
</dbReference>
<dbReference type="Gene3D" id="2.70.70.10">
    <property type="entry name" value="Glucose Permease (Domain IIA)"/>
    <property type="match status" value="1"/>
</dbReference>
<dbReference type="PANTHER" id="PTHR21666:SF268">
    <property type="entry name" value="PEPTIDASE M23 DOMAIN-CONTAINING PROTEIN"/>
    <property type="match status" value="1"/>
</dbReference>
<keyword evidence="4" id="KW-1185">Reference proteome</keyword>
<dbReference type="AlphaFoldDB" id="A0A5C6ZER4"/>
<dbReference type="PROSITE" id="PS51257">
    <property type="entry name" value="PROKAR_LIPOPROTEIN"/>
    <property type="match status" value="1"/>
</dbReference>
<feature type="signal peptide" evidence="1">
    <location>
        <begin position="1"/>
        <end position="22"/>
    </location>
</feature>
<feature type="chain" id="PRO_5022886729" evidence="1">
    <location>
        <begin position="23"/>
        <end position="371"/>
    </location>
</feature>
<proteinExistence type="predicted"/>
<organism evidence="3 4">
    <name type="scientific">Subsaximicrobium wynnwilliamsii</name>
    <dbReference type="NCBI Taxonomy" id="291179"/>
    <lineage>
        <taxon>Bacteria</taxon>
        <taxon>Pseudomonadati</taxon>
        <taxon>Bacteroidota</taxon>
        <taxon>Flavobacteriia</taxon>
        <taxon>Flavobacteriales</taxon>
        <taxon>Flavobacteriaceae</taxon>
        <taxon>Subsaximicrobium</taxon>
    </lineage>
</organism>
<sequence>MKWNIKLLLILFVFASCTQVQKLSDAITNPSARDLFERDLKPEDSLYRHYEITYSEAKQNALRLDLPSAVSTKTDSASIKILAYTLELKRGERFKVFTKNEADSLQLLIDVYAFENDSVVSKKPLFSNMPNENALEFEVIKNGRYKLVIVSRIQKMRDYVMIIFTEPTYLFPVSGKENSAIQSFWGASRSGGARSHEGVDIFAERGTAVIAASDGYVSSVGNRGLGGEQVWLRDRRFGQSQYYAHLDSIAVKSGAKVRLGDTLGFVGNTGNARTTSPHLHYGIYTFAGAIDPLPFIARKTIPENDFQQLPQIGSTKLRVNELRTGAGVKNEKITDLKGEKPLVILAQTGQWYHARVNDSLEGFIHESLVKF</sequence>
<gene>
    <name evidence="3" type="ORF">ESY86_17660</name>
</gene>
<evidence type="ECO:0000256" key="1">
    <source>
        <dbReference type="SAM" id="SignalP"/>
    </source>
</evidence>
<evidence type="ECO:0000259" key="2">
    <source>
        <dbReference type="Pfam" id="PF01551"/>
    </source>
</evidence>
<dbReference type="InterPro" id="IPR011055">
    <property type="entry name" value="Dup_hybrid_motif"/>
</dbReference>
<dbReference type="InterPro" id="IPR016047">
    <property type="entry name" value="M23ase_b-sheet_dom"/>
</dbReference>
<dbReference type="RefSeq" id="WP_147088052.1">
    <property type="nucleotide sequence ID" value="NZ_VORM01000021.1"/>
</dbReference>
<dbReference type="CDD" id="cd12797">
    <property type="entry name" value="M23_peptidase"/>
    <property type="match status" value="1"/>
</dbReference>
<feature type="domain" description="M23ase beta-sheet core" evidence="2">
    <location>
        <begin position="195"/>
        <end position="292"/>
    </location>
</feature>